<dbReference type="InterPro" id="IPR002560">
    <property type="entry name" value="Transposase_DDE"/>
</dbReference>
<name>A0A8B2VNP7_CUTAC</name>
<organism evidence="1 2">
    <name type="scientific">Cutibacterium acnes</name>
    <name type="common">Propionibacterium acnes</name>
    <dbReference type="NCBI Taxonomy" id="1747"/>
    <lineage>
        <taxon>Bacteria</taxon>
        <taxon>Bacillati</taxon>
        <taxon>Actinomycetota</taxon>
        <taxon>Actinomycetes</taxon>
        <taxon>Propionibacteriales</taxon>
        <taxon>Propionibacteriaceae</taxon>
        <taxon>Cutibacterium</taxon>
    </lineage>
</organism>
<dbReference type="EMBL" id="MVCE01000001">
    <property type="protein sequence ID" value="PGF36362.1"/>
    <property type="molecule type" value="Genomic_DNA"/>
</dbReference>
<dbReference type="Proteomes" id="UP000226191">
    <property type="component" value="Unassembled WGS sequence"/>
</dbReference>
<evidence type="ECO:0000313" key="2">
    <source>
        <dbReference type="Proteomes" id="UP000226191"/>
    </source>
</evidence>
<evidence type="ECO:0000313" key="1">
    <source>
        <dbReference type="EMBL" id="PGF36362.1"/>
    </source>
</evidence>
<dbReference type="Pfam" id="PF01610">
    <property type="entry name" value="DDE_Tnp_ISL3"/>
    <property type="match status" value="1"/>
</dbReference>
<dbReference type="AlphaFoldDB" id="A0A8B2VNP7"/>
<dbReference type="OrthoDB" id="5150170at2"/>
<proteinExistence type="predicted"/>
<sequence>MDGFAGFKTAAAEEIPKATTVVDRIYVIRLAGDALDLCRCRVQIELYSTRDRRHHLLTRISEPSPPAQIIYPLTSNSSA</sequence>
<reference evidence="1 2" key="1">
    <citation type="submission" date="2017-02" db="EMBL/GenBank/DDBJ databases">
        <title>Prevalence of linear plasmids in Cutibacterium acnes isolates obtained from cancerous prostatic tissue.</title>
        <authorList>
            <person name="Davidsson S."/>
            <person name="Bruggemann H."/>
        </authorList>
    </citation>
    <scope>NUCLEOTIDE SEQUENCE [LARGE SCALE GENOMIC DNA]</scope>
    <source>
        <strain evidence="1 2">11-78</strain>
    </source>
</reference>
<accession>A0A8B2VNP7</accession>
<protein>
    <submittedName>
        <fullName evidence="1">ISL3 family transposase</fullName>
    </submittedName>
</protein>
<gene>
    <name evidence="1" type="ORF">B1B09_01640</name>
</gene>
<comment type="caution">
    <text evidence="1">The sequence shown here is derived from an EMBL/GenBank/DDBJ whole genome shotgun (WGS) entry which is preliminary data.</text>
</comment>